<dbReference type="AlphaFoldDB" id="A0A5B6VTG8"/>
<dbReference type="OrthoDB" id="691565at2759"/>
<gene>
    <name evidence="3" type="ORF">EPI10_022797</name>
</gene>
<evidence type="ECO:0000313" key="3">
    <source>
        <dbReference type="EMBL" id="KAA3472308.1"/>
    </source>
</evidence>
<feature type="domain" description="Reverse transcriptase Ty1/copia-type" evidence="2">
    <location>
        <begin position="61"/>
        <end position="142"/>
    </location>
</feature>
<dbReference type="Pfam" id="PF07727">
    <property type="entry name" value="RVT_2"/>
    <property type="match status" value="1"/>
</dbReference>
<sequence>MLQKRTTRVNLHQFPEDTYLLESSGYPGQKEMPNEKFKNLKRKADHKSIQGKNNHQSSLSKGKKKKYKFYGLKQAPRAWNSRIYEYVVSEGFTKCPYEHALYLKTNFDGDMLLVCLYVNDLIFIGNNNFMIRKFKQSMLKEF</sequence>
<proteinExistence type="predicted"/>
<comment type="caution">
    <text evidence="3">The sequence shown here is derived from an EMBL/GenBank/DDBJ whole genome shotgun (WGS) entry which is preliminary data.</text>
</comment>
<keyword evidence="4" id="KW-1185">Reference proteome</keyword>
<protein>
    <submittedName>
        <fullName evidence="3">Integrase, catalytic core</fullName>
    </submittedName>
</protein>
<evidence type="ECO:0000313" key="4">
    <source>
        <dbReference type="Proteomes" id="UP000325315"/>
    </source>
</evidence>
<evidence type="ECO:0000259" key="2">
    <source>
        <dbReference type="Pfam" id="PF07727"/>
    </source>
</evidence>
<evidence type="ECO:0000256" key="1">
    <source>
        <dbReference type="SAM" id="MobiDB-lite"/>
    </source>
</evidence>
<name>A0A5B6VTG8_9ROSI</name>
<dbReference type="EMBL" id="SMMG02000005">
    <property type="protein sequence ID" value="KAA3472308.1"/>
    <property type="molecule type" value="Genomic_DNA"/>
</dbReference>
<reference evidence="4" key="1">
    <citation type="journal article" date="2019" name="Plant Biotechnol. J.">
        <title>Genome sequencing of the Australian wild diploid species Gossypium australe highlights disease resistance and delayed gland morphogenesis.</title>
        <authorList>
            <person name="Cai Y."/>
            <person name="Cai X."/>
            <person name="Wang Q."/>
            <person name="Wang P."/>
            <person name="Zhang Y."/>
            <person name="Cai C."/>
            <person name="Xu Y."/>
            <person name="Wang K."/>
            <person name="Zhou Z."/>
            <person name="Wang C."/>
            <person name="Geng S."/>
            <person name="Li B."/>
            <person name="Dong Q."/>
            <person name="Hou Y."/>
            <person name="Wang H."/>
            <person name="Ai P."/>
            <person name="Liu Z."/>
            <person name="Yi F."/>
            <person name="Sun M."/>
            <person name="An G."/>
            <person name="Cheng J."/>
            <person name="Zhang Y."/>
            <person name="Shi Q."/>
            <person name="Xie Y."/>
            <person name="Shi X."/>
            <person name="Chang Y."/>
            <person name="Huang F."/>
            <person name="Chen Y."/>
            <person name="Hong S."/>
            <person name="Mi L."/>
            <person name="Sun Q."/>
            <person name="Zhang L."/>
            <person name="Zhou B."/>
            <person name="Peng R."/>
            <person name="Zhang X."/>
            <person name="Liu F."/>
        </authorList>
    </citation>
    <scope>NUCLEOTIDE SEQUENCE [LARGE SCALE GENOMIC DNA]</scope>
    <source>
        <strain evidence="4">cv. PA1801</strain>
    </source>
</reference>
<organism evidence="3 4">
    <name type="scientific">Gossypium australe</name>
    <dbReference type="NCBI Taxonomy" id="47621"/>
    <lineage>
        <taxon>Eukaryota</taxon>
        <taxon>Viridiplantae</taxon>
        <taxon>Streptophyta</taxon>
        <taxon>Embryophyta</taxon>
        <taxon>Tracheophyta</taxon>
        <taxon>Spermatophyta</taxon>
        <taxon>Magnoliopsida</taxon>
        <taxon>eudicotyledons</taxon>
        <taxon>Gunneridae</taxon>
        <taxon>Pentapetalae</taxon>
        <taxon>rosids</taxon>
        <taxon>malvids</taxon>
        <taxon>Malvales</taxon>
        <taxon>Malvaceae</taxon>
        <taxon>Malvoideae</taxon>
        <taxon>Gossypium</taxon>
    </lineage>
</organism>
<feature type="region of interest" description="Disordered" evidence="1">
    <location>
        <begin position="21"/>
        <end position="63"/>
    </location>
</feature>
<dbReference type="InterPro" id="IPR013103">
    <property type="entry name" value="RVT_2"/>
</dbReference>
<accession>A0A5B6VTG8</accession>
<dbReference type="Proteomes" id="UP000325315">
    <property type="component" value="Unassembled WGS sequence"/>
</dbReference>